<dbReference type="InterPro" id="IPR015422">
    <property type="entry name" value="PyrdxlP-dep_Trfase_small"/>
</dbReference>
<dbReference type="GO" id="GO:0019752">
    <property type="term" value="P:carboxylic acid metabolic process"/>
    <property type="evidence" value="ECO:0007669"/>
    <property type="project" value="InterPro"/>
</dbReference>
<protein>
    <submittedName>
        <fullName evidence="8">Uncharacterized protein</fullName>
    </submittedName>
</protein>
<feature type="compositionally biased region" description="Basic and acidic residues" evidence="6">
    <location>
        <begin position="294"/>
        <end position="309"/>
    </location>
</feature>
<evidence type="ECO:0000256" key="4">
    <source>
        <dbReference type="ARBA" id="ARBA00022898"/>
    </source>
</evidence>
<sequence length="1048" mass="115800">MAGVQAADPTKAKVHVLLDEAWTKINATFFKEMLLAFSSEAMMDFLEQPVSCRDREMEHNYGEAYLILTPKPLCGNEGRDLPSTTASPTPKSKAFHERELAFKSRSMYKRYAEEADIETPKADGTSTWLMVAGPTFYSINDLKPHTGLKPEVVVAEMLMELRKFRDQYHPQLLPDLNTKGELKHGLTYKQCIEMWALTIIFVFVILILVVALTFYLKWRDTKVKLVEAMRKMRQESKSRADAARRADQAKLKPAAKKEGDSEKKSTSEKKSDSKSQSQKKDSSASSASTAKKSGSKDKVQQPDRSDRSAPRKSHHRRRPPGHGTHLSDKASVRELSISKKCQKENFFPMTIAGVLTLQSHTHEEISKEIQAEDTRSKRTIGERIKDPITAPEFQDIMHKLGDFVFTQFASPDFYEVTTANQPGFLLSALPATAPENPNDYDNVEADVTGLLLRAEPPLELVKRTHLQITHYQHPRYHGNPSSGQAYSTVIAETMAAGVAQGDDADEMAGRKQLEMCVVNWYGRALGLPESFLFQGNVKDSPGGGTIMPNASDALHNAMLAARNWKLAQLQQAYKAAGEKKEVGVDQANRLVVYGNRTRCCFAKVTGATGMRMRQMAPGVNKDYVLGAEELEEQIQKDLAEGLIPTFVLCNYGTVVSTSCDDIKGLAAVANKYNMWLHVDASSWGVAWVEPNFRDGTEGLEEATSVCVNAPRAFMKNSSPAVYWTRDQRQHRAAFAGPLGFSWTLHRYTAFHGLKLWVEMRLYGLAGLRSQVNNLVSLTAKMEKMVLQQCPQLRKLPWDTKAKGKLAFLLQYHDPNHSVEERNQHTAVLAAHINRSRQLYVATGTFDGHTFIAIAVAHERATEDEVRTSVELLAACVKEFTEKREKLMKKPSETVVNMSSEPIAVAVAPSKLAIKDAGPPKPLVTKERIPLEVLKHCGIDMAALEKAYEDTRTAKEQPAPASPLKLREQPSNVTAMPPLQPRTTFSAPGGVATTPEVQTAPLPYAGVISTATTPTATAASPVVQASLPHATSSDNVATAKSSAASAREL</sequence>
<keyword evidence="3" id="KW-0210">Decarboxylase</keyword>
<name>A0AA36DIS1_9BILA</name>
<dbReference type="EMBL" id="CATQJA010002709">
    <property type="protein sequence ID" value="CAJ0587131.1"/>
    <property type="molecule type" value="Genomic_DNA"/>
</dbReference>
<evidence type="ECO:0000256" key="5">
    <source>
        <dbReference type="ARBA" id="ARBA00023239"/>
    </source>
</evidence>
<comment type="caution">
    <text evidence="8">The sequence shown here is derived from an EMBL/GenBank/DDBJ whole genome shotgun (WGS) entry which is preliminary data.</text>
</comment>
<accession>A0AA36DIS1</accession>
<keyword evidence="7" id="KW-0812">Transmembrane</keyword>
<dbReference type="GO" id="GO:0030170">
    <property type="term" value="F:pyridoxal phosphate binding"/>
    <property type="evidence" value="ECO:0007669"/>
    <property type="project" value="InterPro"/>
</dbReference>
<feature type="region of interest" description="Disordered" evidence="6">
    <location>
        <begin position="949"/>
        <end position="995"/>
    </location>
</feature>
<feature type="non-terminal residue" evidence="8">
    <location>
        <position position="1048"/>
    </location>
</feature>
<feature type="compositionally biased region" description="Basic and acidic residues" evidence="6">
    <location>
        <begin position="233"/>
        <end position="282"/>
    </location>
</feature>
<dbReference type="Gene3D" id="1.20.1340.10">
    <property type="entry name" value="dopa decarboxylase, N-terminal domain"/>
    <property type="match status" value="1"/>
</dbReference>
<evidence type="ECO:0000313" key="9">
    <source>
        <dbReference type="Proteomes" id="UP001177023"/>
    </source>
</evidence>
<feature type="region of interest" description="Disordered" evidence="6">
    <location>
        <begin position="233"/>
        <end position="332"/>
    </location>
</feature>
<keyword evidence="4" id="KW-0663">Pyridoxal phosphate</keyword>
<dbReference type="InterPro" id="IPR010977">
    <property type="entry name" value="Aromatic_deC"/>
</dbReference>
<feature type="compositionally biased region" description="Polar residues" evidence="6">
    <location>
        <begin position="1028"/>
        <end position="1048"/>
    </location>
</feature>
<evidence type="ECO:0000256" key="2">
    <source>
        <dbReference type="ARBA" id="ARBA00009533"/>
    </source>
</evidence>
<comment type="cofactor">
    <cofactor evidence="1">
        <name>pyridoxal 5'-phosphate</name>
        <dbReference type="ChEBI" id="CHEBI:597326"/>
    </cofactor>
</comment>
<dbReference type="AlphaFoldDB" id="A0AA36DIS1"/>
<keyword evidence="5" id="KW-0456">Lyase</keyword>
<comment type="similarity">
    <text evidence="2">Belongs to the group II decarboxylase family.</text>
</comment>
<dbReference type="InterPro" id="IPR002129">
    <property type="entry name" value="PyrdxlP-dep_de-COase"/>
</dbReference>
<evidence type="ECO:0000313" key="8">
    <source>
        <dbReference type="EMBL" id="CAJ0587131.1"/>
    </source>
</evidence>
<dbReference type="GO" id="GO:0016831">
    <property type="term" value="F:carboxy-lyase activity"/>
    <property type="evidence" value="ECO:0007669"/>
    <property type="project" value="UniProtKB-KW"/>
</dbReference>
<feature type="transmembrane region" description="Helical" evidence="7">
    <location>
        <begin position="194"/>
        <end position="216"/>
    </location>
</feature>
<keyword evidence="9" id="KW-1185">Reference proteome</keyword>
<dbReference type="SUPFAM" id="SSF53383">
    <property type="entry name" value="PLP-dependent transferases"/>
    <property type="match status" value="1"/>
</dbReference>
<feature type="compositionally biased region" description="Low complexity" evidence="6">
    <location>
        <begin position="283"/>
        <end position="292"/>
    </location>
</feature>
<evidence type="ECO:0000256" key="7">
    <source>
        <dbReference type="SAM" id="Phobius"/>
    </source>
</evidence>
<dbReference type="PANTHER" id="PTHR11999:SF70">
    <property type="entry name" value="MIP05841P"/>
    <property type="match status" value="1"/>
</dbReference>
<evidence type="ECO:0000256" key="3">
    <source>
        <dbReference type="ARBA" id="ARBA00022793"/>
    </source>
</evidence>
<dbReference type="Gene3D" id="3.90.1150.10">
    <property type="entry name" value="Aspartate Aminotransferase, domain 1"/>
    <property type="match status" value="1"/>
</dbReference>
<proteinExistence type="inferred from homology"/>
<reference evidence="8" key="1">
    <citation type="submission" date="2023-06" db="EMBL/GenBank/DDBJ databases">
        <authorList>
            <person name="Delattre M."/>
        </authorList>
    </citation>
    <scope>NUCLEOTIDE SEQUENCE</scope>
    <source>
        <strain evidence="8">AF72</strain>
    </source>
</reference>
<keyword evidence="7" id="KW-1133">Transmembrane helix</keyword>
<evidence type="ECO:0000256" key="1">
    <source>
        <dbReference type="ARBA" id="ARBA00001933"/>
    </source>
</evidence>
<feature type="region of interest" description="Disordered" evidence="6">
    <location>
        <begin position="1026"/>
        <end position="1048"/>
    </location>
</feature>
<dbReference type="GO" id="GO:0005737">
    <property type="term" value="C:cytoplasm"/>
    <property type="evidence" value="ECO:0007669"/>
    <property type="project" value="TreeGrafter"/>
</dbReference>
<dbReference type="InterPro" id="IPR015421">
    <property type="entry name" value="PyrdxlP-dep_Trfase_major"/>
</dbReference>
<dbReference type="Gene3D" id="3.40.640.10">
    <property type="entry name" value="Type I PLP-dependent aspartate aminotransferase-like (Major domain)"/>
    <property type="match status" value="1"/>
</dbReference>
<dbReference type="InterPro" id="IPR015424">
    <property type="entry name" value="PyrdxlP-dep_Trfase"/>
</dbReference>
<dbReference type="Proteomes" id="UP001177023">
    <property type="component" value="Unassembled WGS sequence"/>
</dbReference>
<evidence type="ECO:0000256" key="6">
    <source>
        <dbReference type="SAM" id="MobiDB-lite"/>
    </source>
</evidence>
<organism evidence="8 9">
    <name type="scientific">Mesorhabditis spiculigera</name>
    <dbReference type="NCBI Taxonomy" id="96644"/>
    <lineage>
        <taxon>Eukaryota</taxon>
        <taxon>Metazoa</taxon>
        <taxon>Ecdysozoa</taxon>
        <taxon>Nematoda</taxon>
        <taxon>Chromadorea</taxon>
        <taxon>Rhabditida</taxon>
        <taxon>Rhabditina</taxon>
        <taxon>Rhabditomorpha</taxon>
        <taxon>Rhabditoidea</taxon>
        <taxon>Rhabditidae</taxon>
        <taxon>Mesorhabditinae</taxon>
        <taxon>Mesorhabditis</taxon>
    </lineage>
</organism>
<gene>
    <name evidence="8" type="ORF">MSPICULIGERA_LOCUS25108</name>
</gene>
<dbReference type="Pfam" id="PF00282">
    <property type="entry name" value="Pyridoxal_deC"/>
    <property type="match status" value="1"/>
</dbReference>
<feature type="compositionally biased region" description="Basic residues" evidence="6">
    <location>
        <begin position="310"/>
        <end position="320"/>
    </location>
</feature>
<keyword evidence="7" id="KW-0472">Membrane</keyword>
<dbReference type="PANTHER" id="PTHR11999">
    <property type="entry name" value="GROUP II PYRIDOXAL-5-PHOSPHATE DECARBOXYLASE"/>
    <property type="match status" value="1"/>
</dbReference>